<dbReference type="Pfam" id="PF03061">
    <property type="entry name" value="4HBT"/>
    <property type="match status" value="1"/>
</dbReference>
<reference evidence="4 5" key="1">
    <citation type="journal article" date="2008" name="Nature">
        <title>The genome of the model beetle and pest Tribolium castaneum.</title>
        <authorList>
            <consortium name="Tribolium Genome Sequencing Consortium"/>
            <person name="Richards S."/>
            <person name="Gibbs R.A."/>
            <person name="Weinstock G.M."/>
            <person name="Brown S.J."/>
            <person name="Denell R."/>
            <person name="Beeman R.W."/>
            <person name="Gibbs R."/>
            <person name="Beeman R.W."/>
            <person name="Brown S.J."/>
            <person name="Bucher G."/>
            <person name="Friedrich M."/>
            <person name="Grimmelikhuijzen C.J."/>
            <person name="Klingler M."/>
            <person name="Lorenzen M."/>
            <person name="Richards S."/>
            <person name="Roth S."/>
            <person name="Schroder R."/>
            <person name="Tautz D."/>
            <person name="Zdobnov E.M."/>
            <person name="Muzny D."/>
            <person name="Gibbs R.A."/>
            <person name="Weinstock G.M."/>
            <person name="Attaway T."/>
            <person name="Bell S."/>
            <person name="Buhay C.J."/>
            <person name="Chandrabose M.N."/>
            <person name="Chavez D."/>
            <person name="Clerk-Blankenburg K.P."/>
            <person name="Cree A."/>
            <person name="Dao M."/>
            <person name="Davis C."/>
            <person name="Chacko J."/>
            <person name="Dinh H."/>
            <person name="Dugan-Rocha S."/>
            <person name="Fowler G."/>
            <person name="Garner T.T."/>
            <person name="Garnes J."/>
            <person name="Gnirke A."/>
            <person name="Hawes A."/>
            <person name="Hernandez J."/>
            <person name="Hines S."/>
            <person name="Holder M."/>
            <person name="Hume J."/>
            <person name="Jhangiani S.N."/>
            <person name="Joshi V."/>
            <person name="Khan Z.M."/>
            <person name="Jackson L."/>
            <person name="Kovar C."/>
            <person name="Kowis A."/>
            <person name="Lee S."/>
            <person name="Lewis L.R."/>
            <person name="Margolis J."/>
            <person name="Morgan M."/>
            <person name="Nazareth L.V."/>
            <person name="Nguyen N."/>
            <person name="Okwuonu G."/>
            <person name="Parker D."/>
            <person name="Richards S."/>
            <person name="Ruiz S.J."/>
            <person name="Santibanez J."/>
            <person name="Savard J."/>
            <person name="Scherer S.E."/>
            <person name="Schneider B."/>
            <person name="Sodergren E."/>
            <person name="Tautz D."/>
            <person name="Vattahil S."/>
            <person name="Villasana D."/>
            <person name="White C.S."/>
            <person name="Wright R."/>
            <person name="Park Y."/>
            <person name="Beeman R.W."/>
            <person name="Lord J."/>
            <person name="Oppert B."/>
            <person name="Lorenzen M."/>
            <person name="Brown S."/>
            <person name="Wang L."/>
            <person name="Savard J."/>
            <person name="Tautz D."/>
            <person name="Richards S."/>
            <person name="Weinstock G."/>
            <person name="Gibbs R.A."/>
            <person name="Liu Y."/>
            <person name="Worley K."/>
            <person name="Weinstock G."/>
            <person name="Elsik C.G."/>
            <person name="Reese J.T."/>
            <person name="Elhaik E."/>
            <person name="Landan G."/>
            <person name="Graur D."/>
            <person name="Arensburger P."/>
            <person name="Atkinson P."/>
            <person name="Beeman R.W."/>
            <person name="Beidler J."/>
            <person name="Brown S.J."/>
            <person name="Demuth J.P."/>
            <person name="Drury D.W."/>
            <person name="Du Y.Z."/>
            <person name="Fujiwara H."/>
            <person name="Lorenzen M."/>
            <person name="Maselli V."/>
            <person name="Osanai M."/>
            <person name="Park Y."/>
            <person name="Robertson H.M."/>
            <person name="Tu Z."/>
            <person name="Wang J.J."/>
            <person name="Wang S."/>
            <person name="Richards S."/>
            <person name="Song H."/>
            <person name="Zhang L."/>
            <person name="Sodergren E."/>
            <person name="Werner D."/>
            <person name="Stanke M."/>
            <person name="Morgenstern B."/>
            <person name="Solovyev V."/>
            <person name="Kosarev P."/>
            <person name="Brown G."/>
            <person name="Chen H.C."/>
            <person name="Ermolaeva O."/>
            <person name="Hlavina W."/>
            <person name="Kapustin Y."/>
            <person name="Kiryutin B."/>
            <person name="Kitts P."/>
            <person name="Maglott D."/>
            <person name="Pruitt K."/>
            <person name="Sapojnikov V."/>
            <person name="Souvorov A."/>
            <person name="Mackey A.J."/>
            <person name="Waterhouse R.M."/>
            <person name="Wyder S."/>
            <person name="Zdobnov E.M."/>
            <person name="Zdobnov E.M."/>
            <person name="Wyder S."/>
            <person name="Kriventseva E.V."/>
            <person name="Kadowaki T."/>
            <person name="Bork P."/>
            <person name="Aranda M."/>
            <person name="Bao R."/>
            <person name="Beermann A."/>
            <person name="Berns N."/>
            <person name="Bolognesi R."/>
            <person name="Bonneton F."/>
            <person name="Bopp D."/>
            <person name="Brown S.J."/>
            <person name="Bucher G."/>
            <person name="Butts T."/>
            <person name="Chaumot A."/>
            <person name="Denell R.E."/>
            <person name="Ferrier D.E."/>
            <person name="Friedrich M."/>
            <person name="Gordon C.M."/>
            <person name="Jindra M."/>
            <person name="Klingler M."/>
            <person name="Lan Q."/>
            <person name="Lattorff H.M."/>
            <person name="Laudet V."/>
            <person name="von Levetsow C."/>
            <person name="Liu Z."/>
            <person name="Lutz R."/>
            <person name="Lynch J.A."/>
            <person name="da Fonseca R.N."/>
            <person name="Posnien N."/>
            <person name="Reuter R."/>
            <person name="Roth S."/>
            <person name="Savard J."/>
            <person name="Schinko J.B."/>
            <person name="Schmitt C."/>
            <person name="Schoppmeier M."/>
            <person name="Schroder R."/>
            <person name="Shippy T.D."/>
            <person name="Simonnet F."/>
            <person name="Marques-Souza H."/>
            <person name="Tautz D."/>
            <person name="Tomoyasu Y."/>
            <person name="Trauner J."/>
            <person name="Van der Zee M."/>
            <person name="Vervoort M."/>
            <person name="Wittkopp N."/>
            <person name="Wimmer E.A."/>
            <person name="Yang X."/>
            <person name="Jones A.K."/>
            <person name="Sattelle D.B."/>
            <person name="Ebert P.R."/>
            <person name="Nelson D."/>
            <person name="Scott J.G."/>
            <person name="Beeman R.W."/>
            <person name="Muthukrishnan S."/>
            <person name="Kramer K.J."/>
            <person name="Arakane Y."/>
            <person name="Beeman R.W."/>
            <person name="Zhu Q."/>
            <person name="Hogenkamp D."/>
            <person name="Dixit R."/>
            <person name="Oppert B."/>
            <person name="Jiang H."/>
            <person name="Zou Z."/>
            <person name="Marshall J."/>
            <person name="Elpidina E."/>
            <person name="Vinokurov K."/>
            <person name="Oppert C."/>
            <person name="Zou Z."/>
            <person name="Evans J."/>
            <person name="Lu Z."/>
            <person name="Zhao P."/>
            <person name="Sumathipala N."/>
            <person name="Altincicek B."/>
            <person name="Vilcinskas A."/>
            <person name="Williams M."/>
            <person name="Hultmark D."/>
            <person name="Hetru C."/>
            <person name="Jiang H."/>
            <person name="Grimmelikhuijzen C.J."/>
            <person name="Hauser F."/>
            <person name="Cazzamali G."/>
            <person name="Williamson M."/>
            <person name="Park Y."/>
            <person name="Li B."/>
            <person name="Tanaka Y."/>
            <person name="Predel R."/>
            <person name="Neupert S."/>
            <person name="Schachtner J."/>
            <person name="Verleyen P."/>
            <person name="Raible F."/>
            <person name="Bork P."/>
            <person name="Friedrich M."/>
            <person name="Walden K.K."/>
            <person name="Robertson H.M."/>
            <person name="Angeli S."/>
            <person name="Foret S."/>
            <person name="Bucher G."/>
            <person name="Schuetz S."/>
            <person name="Maleszka R."/>
            <person name="Wimmer E.A."/>
            <person name="Beeman R.W."/>
            <person name="Lorenzen M."/>
            <person name="Tomoyasu Y."/>
            <person name="Miller S.C."/>
            <person name="Grossmann D."/>
            <person name="Bucher G."/>
        </authorList>
    </citation>
    <scope>NUCLEOTIDE SEQUENCE [LARGE SCALE GENOMIC DNA]</scope>
    <source>
        <strain evidence="4 5">Georgia GA2</strain>
    </source>
</reference>
<dbReference type="Proteomes" id="UP000007266">
    <property type="component" value="Linkage group 10"/>
</dbReference>
<gene>
    <name evidence="4" type="primary">AUGUSTUS-3.0.2_11173</name>
    <name evidence="4" type="ORF">TcasGA2_TC011173</name>
</gene>
<reference evidence="4 5" key="2">
    <citation type="journal article" date="2010" name="Nucleic Acids Res.">
        <title>BeetleBase in 2010: revisions to provide comprehensive genomic information for Tribolium castaneum.</title>
        <authorList>
            <person name="Kim H.S."/>
            <person name="Murphy T."/>
            <person name="Xia J."/>
            <person name="Caragea D."/>
            <person name="Park Y."/>
            <person name="Beeman R.W."/>
            <person name="Lorenzen M.D."/>
            <person name="Butcher S."/>
            <person name="Manak J.R."/>
            <person name="Brown S.J."/>
        </authorList>
    </citation>
    <scope>GENOME REANNOTATION</scope>
    <source>
        <strain evidence="4 5">Georgia GA2</strain>
    </source>
</reference>
<dbReference type="PhylomeDB" id="D6X3Y1"/>
<dbReference type="HOGENOM" id="CLU_089876_12_2_1"/>
<dbReference type="SUPFAM" id="SSF54637">
    <property type="entry name" value="Thioesterase/thiol ester dehydrase-isomerase"/>
    <property type="match status" value="1"/>
</dbReference>
<dbReference type="FunFam" id="3.10.129.10:FF:000033">
    <property type="entry name" value="acyl-coenzyme A thioesterase 13"/>
    <property type="match status" value="1"/>
</dbReference>
<dbReference type="InterPro" id="IPR006683">
    <property type="entry name" value="Thioestr_dom"/>
</dbReference>
<keyword evidence="5" id="KW-1185">Reference proteome</keyword>
<feature type="domain" description="Thioesterase" evidence="3">
    <location>
        <begin position="52"/>
        <end position="123"/>
    </location>
</feature>
<dbReference type="STRING" id="7070.D6X3Y1"/>
<evidence type="ECO:0000313" key="5">
    <source>
        <dbReference type="Proteomes" id="UP000007266"/>
    </source>
</evidence>
<dbReference type="OMA" id="TIHGGFT"/>
<name>D6X3Y1_TRICA</name>
<evidence type="ECO:0000313" key="4">
    <source>
        <dbReference type="EMBL" id="EEZ97354.1"/>
    </source>
</evidence>
<organism evidence="4 5">
    <name type="scientific">Tribolium castaneum</name>
    <name type="common">Red flour beetle</name>
    <dbReference type="NCBI Taxonomy" id="7070"/>
    <lineage>
        <taxon>Eukaryota</taxon>
        <taxon>Metazoa</taxon>
        <taxon>Ecdysozoa</taxon>
        <taxon>Arthropoda</taxon>
        <taxon>Hexapoda</taxon>
        <taxon>Insecta</taxon>
        <taxon>Pterygota</taxon>
        <taxon>Neoptera</taxon>
        <taxon>Endopterygota</taxon>
        <taxon>Coleoptera</taxon>
        <taxon>Polyphaga</taxon>
        <taxon>Cucujiformia</taxon>
        <taxon>Tenebrionidae</taxon>
        <taxon>Tenebrionidae incertae sedis</taxon>
        <taxon>Tribolium</taxon>
    </lineage>
</organism>
<evidence type="ECO:0000256" key="2">
    <source>
        <dbReference type="ARBA" id="ARBA00022801"/>
    </source>
</evidence>
<protein>
    <submittedName>
        <fullName evidence="4">Acyl-coenzyme A thioesterase 13-like Protein</fullName>
    </submittedName>
</protein>
<dbReference type="AlphaFoldDB" id="D6X3Y1"/>
<comment type="similarity">
    <text evidence="1">Belongs to the thioesterase PaaI family.</text>
</comment>
<dbReference type="PANTHER" id="PTHR21660:SF1">
    <property type="entry name" value="ACYL-COENZYME A THIOESTERASE 13"/>
    <property type="match status" value="1"/>
</dbReference>
<dbReference type="Gene3D" id="3.10.129.10">
    <property type="entry name" value="Hotdog Thioesterase"/>
    <property type="match status" value="1"/>
</dbReference>
<dbReference type="CDD" id="cd03443">
    <property type="entry name" value="PaaI_thioesterase"/>
    <property type="match status" value="1"/>
</dbReference>
<sequence length="139" mass="15493">MARIEECKQIFHKFSREGNSYDRNLEKAELVSVTDGKCSVEVKLEDQHTNQFGWMHGAFAATLVDCCTSLALFTKHTGFIASVDIHMNYLKGARKGDEIVVDCNVVKMGLTLAFIEATIKNKANGHVLVKATHTLYLSQ</sequence>
<dbReference type="OrthoDB" id="46529at2759"/>
<keyword evidence="2" id="KW-0378">Hydrolase</keyword>
<dbReference type="EMBL" id="KQ971379">
    <property type="protein sequence ID" value="EEZ97354.1"/>
    <property type="molecule type" value="Genomic_DNA"/>
</dbReference>
<evidence type="ECO:0000259" key="3">
    <source>
        <dbReference type="Pfam" id="PF03061"/>
    </source>
</evidence>
<dbReference type="GO" id="GO:0047617">
    <property type="term" value="F:fatty acyl-CoA hydrolase activity"/>
    <property type="evidence" value="ECO:0000318"/>
    <property type="project" value="GO_Central"/>
</dbReference>
<evidence type="ECO:0000256" key="1">
    <source>
        <dbReference type="ARBA" id="ARBA00008324"/>
    </source>
</evidence>
<dbReference type="eggNOG" id="KOG3328">
    <property type="taxonomic scope" value="Eukaryota"/>
</dbReference>
<dbReference type="KEGG" id="tca:657079"/>
<dbReference type="InterPro" id="IPR029069">
    <property type="entry name" value="HotDog_dom_sf"/>
</dbReference>
<accession>D6X3Y1</accession>
<proteinExistence type="inferred from homology"/>
<dbReference type="NCBIfam" id="TIGR00369">
    <property type="entry name" value="unchar_dom_1"/>
    <property type="match status" value="1"/>
</dbReference>
<dbReference type="InterPro" id="IPR003736">
    <property type="entry name" value="PAAI_dom"/>
</dbReference>
<dbReference type="InterPro" id="IPR039298">
    <property type="entry name" value="ACOT13"/>
</dbReference>
<dbReference type="PANTHER" id="PTHR21660">
    <property type="entry name" value="THIOESTERASE SUPERFAMILY MEMBER-RELATED"/>
    <property type="match status" value="1"/>
</dbReference>